<reference evidence="3" key="1">
    <citation type="submission" date="2024-06" db="EMBL/GenBank/DDBJ databases">
        <title>Multi-omics analyses provide insights into the biosynthesis of the anticancer antibiotic pleurotin in Hohenbuehelia grisea.</title>
        <authorList>
            <person name="Weaver J.A."/>
            <person name="Alberti F."/>
        </authorList>
    </citation>
    <scope>NUCLEOTIDE SEQUENCE [LARGE SCALE GENOMIC DNA]</scope>
    <source>
        <strain evidence="3">T-177</strain>
    </source>
</reference>
<keyword evidence="1" id="KW-1133">Transmembrane helix</keyword>
<protein>
    <submittedName>
        <fullName evidence="2">Uncharacterized protein</fullName>
    </submittedName>
</protein>
<dbReference type="EMBL" id="JASNQZ010000012">
    <property type="protein sequence ID" value="KAL0949000.1"/>
    <property type="molecule type" value="Genomic_DNA"/>
</dbReference>
<evidence type="ECO:0000256" key="1">
    <source>
        <dbReference type="SAM" id="Phobius"/>
    </source>
</evidence>
<evidence type="ECO:0000313" key="3">
    <source>
        <dbReference type="Proteomes" id="UP001556367"/>
    </source>
</evidence>
<keyword evidence="3" id="KW-1185">Reference proteome</keyword>
<comment type="caution">
    <text evidence="2">The sequence shown here is derived from an EMBL/GenBank/DDBJ whole genome shotgun (WGS) entry which is preliminary data.</text>
</comment>
<feature type="transmembrane region" description="Helical" evidence="1">
    <location>
        <begin position="30"/>
        <end position="52"/>
    </location>
</feature>
<organism evidence="2 3">
    <name type="scientific">Hohenbuehelia grisea</name>
    <dbReference type="NCBI Taxonomy" id="104357"/>
    <lineage>
        <taxon>Eukaryota</taxon>
        <taxon>Fungi</taxon>
        <taxon>Dikarya</taxon>
        <taxon>Basidiomycota</taxon>
        <taxon>Agaricomycotina</taxon>
        <taxon>Agaricomycetes</taxon>
        <taxon>Agaricomycetidae</taxon>
        <taxon>Agaricales</taxon>
        <taxon>Pleurotineae</taxon>
        <taxon>Pleurotaceae</taxon>
        <taxon>Hohenbuehelia</taxon>
    </lineage>
</organism>
<sequence length="239" mass="25270">MDDDSAFFRPVSGNYTPARFSHQPFNHLSVFAYIALGVVFTVSGIVLCYALYSCFHVPPGSSTITIGGAYNGYAPQPTAKEKLDTPKTRRWLAFWRLSPQTEDAISEKTASAGSFSGKPLIPPPRAHVRDVPHIRIHPPMTSSPMSTPNPNNASDATLLSVASPKRGRKRTGSLASSGLNISGPIIAGASDGGAAPVLPPPKLARTIVSDVWTNASSKLFPITRALPMARAASSQSSAS</sequence>
<keyword evidence="1" id="KW-0812">Transmembrane</keyword>
<accession>A0ABR3J1I2</accession>
<dbReference type="Proteomes" id="UP001556367">
    <property type="component" value="Unassembled WGS sequence"/>
</dbReference>
<keyword evidence="1" id="KW-0472">Membrane</keyword>
<evidence type="ECO:0000313" key="2">
    <source>
        <dbReference type="EMBL" id="KAL0949000.1"/>
    </source>
</evidence>
<gene>
    <name evidence="2" type="ORF">HGRIS_009099</name>
</gene>
<name>A0ABR3J1I2_9AGAR</name>
<proteinExistence type="predicted"/>